<keyword evidence="1" id="KW-0472">Membrane</keyword>
<comment type="caution">
    <text evidence="2">The sequence shown here is derived from an EMBL/GenBank/DDBJ whole genome shotgun (WGS) entry which is preliminary data.</text>
</comment>
<feature type="transmembrane region" description="Helical" evidence="1">
    <location>
        <begin position="7"/>
        <end position="29"/>
    </location>
</feature>
<dbReference type="EMBL" id="QPID01000003">
    <property type="protein sequence ID" value="RCU51004.1"/>
    <property type="molecule type" value="Genomic_DNA"/>
</dbReference>
<sequence>MNIRRLLKWTAATLIAVPMLAIVAFLLWFKGDYYRGHLERLVTDNTPIALTINAPVEYSLTDPYLITLRALEFSFNSKPILTLDRFALRIDELSLLKRAVVIEGISVDRPALDMSPEQLEELLAAFAEGKEAEPQGQPKEELLLPLSSLSLKQLNIDGLSLRWEDLKQPIRLKELTLAITNWQVIQEAKLLPTNWQLAVYLFAEEVTWQHVSAEDLTLHALMDEHKFRITDASVQIFSGQATLASSTVLDAGFATTIHSATLKQITLDDALFGPLLSLEQDTSNAEPIPERQDKDLLATISLPISTFNIENLEISELGLNSEILGQGLALDNFSLDAGDMVLVNDYKFDPAVISGTVEATFDRLISQQHQLDNLMAELGLSNGTLLLNKLEAELLNGSLSLVAKTQLADHLQTEITLLQLKDLQISDTLWAQTTPPADETDEPTATVDDEPTAMPLKGLYIKQVEVERLQLSLTQMEPQVAADSLNMSLSNLALIEDFTLATYPDLLALPFALTLTGANISSADREIDATTIAVKGGQPFEISKFNIESKQGTVAGHGTIETQDSTLPFELTLAGKQLDLTLLDPLDTGYPLSGKAQLDASLTGSAVSSDAILNSLTGPVHLSTGRATMYNIDVDMTLQGFLDSQELTLTDVGAFALLGPIGLAVSKASAVSSAAAGALAGGETQIAETDININFNSGVIDFGPSAIATEKHRVALFGDIDLPKQRFDLLRTTILDDEACVRLARSIDGPFNNPDVQVASAITGTVTGLFSGAFSGTEKYFGDGCEPVYSGPVKSPKPFDFEANAEKLVQQENDLLKTLPAAAQRAEEEMQKAMFEIIQQAKDQSTDTSG</sequence>
<dbReference type="PANTHER" id="PTHR30441:SF8">
    <property type="entry name" value="DUF748 DOMAIN-CONTAINING PROTEIN"/>
    <property type="match status" value="1"/>
</dbReference>
<organism evidence="2 3">
    <name type="scientific">Corallincola holothuriorum</name>
    <dbReference type="NCBI Taxonomy" id="2282215"/>
    <lineage>
        <taxon>Bacteria</taxon>
        <taxon>Pseudomonadati</taxon>
        <taxon>Pseudomonadota</taxon>
        <taxon>Gammaproteobacteria</taxon>
        <taxon>Alteromonadales</taxon>
        <taxon>Psychromonadaceae</taxon>
        <taxon>Corallincola</taxon>
    </lineage>
</organism>
<protein>
    <submittedName>
        <fullName evidence="2">AsmA family protein</fullName>
    </submittedName>
</protein>
<dbReference type="RefSeq" id="WP_114337600.1">
    <property type="nucleotide sequence ID" value="NZ_QPID01000003.1"/>
</dbReference>
<accession>A0A368NMX0</accession>
<dbReference type="InterPro" id="IPR052894">
    <property type="entry name" value="AsmA-related"/>
</dbReference>
<proteinExistence type="predicted"/>
<name>A0A368NMX0_9GAMM</name>
<evidence type="ECO:0000256" key="1">
    <source>
        <dbReference type="SAM" id="Phobius"/>
    </source>
</evidence>
<dbReference type="GO" id="GO:0090313">
    <property type="term" value="P:regulation of protein targeting to membrane"/>
    <property type="evidence" value="ECO:0007669"/>
    <property type="project" value="TreeGrafter"/>
</dbReference>
<keyword evidence="1" id="KW-1133">Transmembrane helix</keyword>
<dbReference type="PANTHER" id="PTHR30441">
    <property type="entry name" value="DUF748 DOMAIN-CONTAINING PROTEIN"/>
    <property type="match status" value="1"/>
</dbReference>
<keyword evidence="3" id="KW-1185">Reference proteome</keyword>
<dbReference type="Proteomes" id="UP000252558">
    <property type="component" value="Unassembled WGS sequence"/>
</dbReference>
<dbReference type="OrthoDB" id="9766390at2"/>
<dbReference type="AlphaFoldDB" id="A0A368NMX0"/>
<evidence type="ECO:0000313" key="3">
    <source>
        <dbReference type="Proteomes" id="UP000252558"/>
    </source>
</evidence>
<gene>
    <name evidence="2" type="ORF">DU002_06690</name>
</gene>
<evidence type="ECO:0000313" key="2">
    <source>
        <dbReference type="EMBL" id="RCU51004.1"/>
    </source>
</evidence>
<keyword evidence="1" id="KW-0812">Transmembrane</keyword>
<reference evidence="2 3" key="1">
    <citation type="submission" date="2018-07" db="EMBL/GenBank/DDBJ databases">
        <title>Corallincola holothuriorum sp. nov., a new facultative anaerobe isolated from sea cucumber Apostichopus japonicus.</title>
        <authorList>
            <person name="Xia H."/>
        </authorList>
    </citation>
    <scope>NUCLEOTIDE SEQUENCE [LARGE SCALE GENOMIC DNA]</scope>
    <source>
        <strain evidence="2 3">C4</strain>
    </source>
</reference>
<dbReference type="GO" id="GO:0005886">
    <property type="term" value="C:plasma membrane"/>
    <property type="evidence" value="ECO:0007669"/>
    <property type="project" value="TreeGrafter"/>
</dbReference>